<dbReference type="Gene3D" id="3.40.50.1820">
    <property type="entry name" value="alpha/beta hydrolase"/>
    <property type="match status" value="1"/>
</dbReference>
<accession>A0ABV4F5W9</accession>
<dbReference type="RefSeq" id="WP_016847321.1">
    <property type="nucleotide sequence ID" value="NZ_BJNL01000013.1"/>
</dbReference>
<organism evidence="2 3">
    <name type="scientific">Bradyrhizobium elkanii</name>
    <dbReference type="NCBI Taxonomy" id="29448"/>
    <lineage>
        <taxon>Bacteria</taxon>
        <taxon>Pseudomonadati</taxon>
        <taxon>Pseudomonadota</taxon>
        <taxon>Alphaproteobacteria</taxon>
        <taxon>Hyphomicrobiales</taxon>
        <taxon>Nitrobacteraceae</taxon>
        <taxon>Bradyrhizobium</taxon>
    </lineage>
</organism>
<reference evidence="2 3" key="1">
    <citation type="submission" date="2024-07" db="EMBL/GenBank/DDBJ databases">
        <title>Genomic Encyclopedia of Type Strains, Phase V (KMG-V): Genome sequencing to study the core and pangenomes of soil and plant-associated prokaryotes.</title>
        <authorList>
            <person name="Whitman W."/>
        </authorList>
    </citation>
    <scope>NUCLEOTIDE SEQUENCE [LARGE SCALE GENOMIC DNA]</scope>
    <source>
        <strain evidence="2 3">USDA 415</strain>
    </source>
</reference>
<dbReference type="InterPro" id="IPR029058">
    <property type="entry name" value="AB_hydrolase_fold"/>
</dbReference>
<dbReference type="Gene3D" id="3.30.70.1230">
    <property type="entry name" value="Nucleotide cyclase"/>
    <property type="match status" value="1"/>
</dbReference>
<dbReference type="Proteomes" id="UP001565471">
    <property type="component" value="Unassembled WGS sequence"/>
</dbReference>
<comment type="caution">
    <text evidence="2">The sequence shown here is derived from an EMBL/GenBank/DDBJ whole genome shotgun (WGS) entry which is preliminary data.</text>
</comment>
<gene>
    <name evidence="2" type="ORF">ABIF29_005644</name>
</gene>
<evidence type="ECO:0000259" key="1">
    <source>
        <dbReference type="PROSITE" id="PS50125"/>
    </source>
</evidence>
<dbReference type="PROSITE" id="PS50125">
    <property type="entry name" value="GUANYLATE_CYCLASE_2"/>
    <property type="match status" value="1"/>
</dbReference>
<dbReference type="SUPFAM" id="SSF55073">
    <property type="entry name" value="Nucleotide cyclase"/>
    <property type="match status" value="1"/>
</dbReference>
<dbReference type="SMART" id="SM00044">
    <property type="entry name" value="CYCc"/>
    <property type="match status" value="1"/>
</dbReference>
<sequence>MTSVDVRPDLEDSWKREQTVGAAMTEVALPETQYAQSGDFNIAYQVMGDGPTDIILVPGIISHIDFQHELPGYTRFLRRLAKFSRVVTFDKRGQGLSDRLADVPSLEERIDDVRTIMDAINSKRAALVGFSEGASMSVLFATTYPERVSHLVLFGGLARISDLLPPNLTPSEVQERLAYVVKSWGNGDFLKRVFASDAGNPEILARIAKFEKLGSSPGALKSYILSNRRIDINPILPVVRTPTLVLHRTTDAQVPVTLGRKLAAGIPGAKYIEYPSGDHAFWTGDIERVTGDIEEFITGQRASEGIDLERILATVLFTDIVGSTNLALQLGDHRWRDLLDNHDDRSGRIVSKHRGTLVKSTGDGVLATFDGPGRAVRCALALSEESKSIGLPVRAGLHCGEVEIRGNDIGGIAVHAAARVMSQSGSNEVFVSRVVTDLVAGTDLKFSERGSYELKGLPGKWDLFAASK</sequence>
<dbReference type="PANTHER" id="PTHR43433:SF8">
    <property type="entry name" value="BIFUNCTIONAL LIPASE_ADENYLATE CYCLASE LIPJ"/>
    <property type="match status" value="1"/>
</dbReference>
<keyword evidence="3" id="KW-1185">Reference proteome</keyword>
<feature type="domain" description="Guanylate cyclase" evidence="1">
    <location>
        <begin position="314"/>
        <end position="421"/>
    </location>
</feature>
<dbReference type="EMBL" id="JBGBZA010000002">
    <property type="protein sequence ID" value="MEY9318845.1"/>
    <property type="molecule type" value="Genomic_DNA"/>
</dbReference>
<proteinExistence type="predicted"/>
<name>A0ABV4F5W9_BRAEL</name>
<dbReference type="PANTHER" id="PTHR43433">
    <property type="entry name" value="HYDROLASE, ALPHA/BETA FOLD FAMILY PROTEIN"/>
    <property type="match status" value="1"/>
</dbReference>
<dbReference type="InterPro" id="IPR050471">
    <property type="entry name" value="AB_hydrolase"/>
</dbReference>
<dbReference type="SUPFAM" id="SSF53474">
    <property type="entry name" value="alpha/beta-Hydrolases"/>
    <property type="match status" value="1"/>
</dbReference>
<evidence type="ECO:0000313" key="3">
    <source>
        <dbReference type="Proteomes" id="UP001565471"/>
    </source>
</evidence>
<dbReference type="InterPro" id="IPR001054">
    <property type="entry name" value="A/G_cyclase"/>
</dbReference>
<dbReference type="CDD" id="cd07302">
    <property type="entry name" value="CHD"/>
    <property type="match status" value="1"/>
</dbReference>
<dbReference type="InterPro" id="IPR029787">
    <property type="entry name" value="Nucleotide_cyclase"/>
</dbReference>
<dbReference type="Pfam" id="PF00561">
    <property type="entry name" value="Abhydrolase_1"/>
    <property type="match status" value="1"/>
</dbReference>
<evidence type="ECO:0000313" key="2">
    <source>
        <dbReference type="EMBL" id="MEY9318845.1"/>
    </source>
</evidence>
<protein>
    <submittedName>
        <fullName evidence="2">Class 3 adenylate cyclase</fullName>
    </submittedName>
</protein>
<dbReference type="InterPro" id="IPR000073">
    <property type="entry name" value="AB_hydrolase_1"/>
</dbReference>
<dbReference type="PRINTS" id="PR00111">
    <property type="entry name" value="ABHYDROLASE"/>
</dbReference>
<dbReference type="Pfam" id="PF00211">
    <property type="entry name" value="Guanylate_cyc"/>
    <property type="match status" value="1"/>
</dbReference>
<dbReference type="GeneID" id="92953109"/>